<evidence type="ECO:0000256" key="1">
    <source>
        <dbReference type="SAM" id="SignalP"/>
    </source>
</evidence>
<reference evidence="2 3" key="2">
    <citation type="submission" date="2020-08" db="EMBL/GenBank/DDBJ databases">
        <authorList>
            <person name="Partida-Martinez L."/>
            <person name="Huntemann M."/>
            <person name="Clum A."/>
            <person name="Wang J."/>
            <person name="Palaniappan K."/>
            <person name="Ritter S."/>
            <person name="Chen I.-M."/>
            <person name="Stamatis D."/>
            <person name="Reddy T."/>
            <person name="O'Malley R."/>
            <person name="Daum C."/>
            <person name="Shapiro N."/>
            <person name="Ivanova N."/>
            <person name="Kyrpides N."/>
            <person name="Woyke T."/>
        </authorList>
    </citation>
    <scope>NUCLEOTIDE SEQUENCE [LARGE SCALE GENOMIC DNA]</scope>
    <source>
        <strain evidence="2 3">AS3.13</strain>
    </source>
</reference>
<protein>
    <recommendedName>
        <fullName evidence="4">Glycosyl hydrolase</fullName>
    </recommendedName>
</protein>
<dbReference type="AlphaFoldDB" id="A0A7X0JDP9"/>
<dbReference type="Proteomes" id="UP000522313">
    <property type="component" value="Unassembled WGS sequence"/>
</dbReference>
<organism evidence="2 3">
    <name type="scientific">Sphingomonas endophytica</name>
    <dbReference type="NCBI Taxonomy" id="869719"/>
    <lineage>
        <taxon>Bacteria</taxon>
        <taxon>Pseudomonadati</taxon>
        <taxon>Pseudomonadota</taxon>
        <taxon>Alphaproteobacteria</taxon>
        <taxon>Sphingomonadales</taxon>
        <taxon>Sphingomonadaceae</taxon>
        <taxon>Sphingomonas</taxon>
    </lineage>
</organism>
<name>A0A7X0JDP9_9SPHN</name>
<sequence length="743" mass="79603">MMRVALRRGAWLAALLVAGPAIAAPVRIGALPGGAQVALVAADGGYGVTITGRARTVIAARARPVRVELFRSESDIATADLAYAQVARDGDSVVARTSLTEGGATLRIEDRYRIAAGTLRIARAVRVDGAAPARGFTSGWMLTAPGARFADRGFFAPGMLYGGPGRNNAAGAAGSDAFAAGRVAMREDAMPAPLVGLRLTGGATLALLADAPQGDTIEEDTRANAASVLIDRRFRFGAFGAAAESEGITFGYWLPGSVAAPALAGGPARRRYAPLQAGVTKDYTLALRVAGNEPLPAFMRAAWRWAYATLAPRPAALDLGVVRRVVTDQLASRALTVAGRTGLPWIHQATNGERWHRPDDLRAALGFVGKNLEAADLLLIEADRDPTARGAALRRTALAIIETFGTGLTMAPPSGEAIDLATGRPTVSFPPSTWRGNRDAGARIFLRGLSEDLRKLTDAYLREQAQGREHPGWLRWATDYADWLLPQQRADGSFPRAWDQTSHAVVEASSTASYAPVPLLAALARAHGASGARFRIAALRAADYVWRTQGSEAVFAGAVLDFPDVIDKEAGMLSIEAFLAAYDLTGDRTWVTRAAVAADFTETWMYVWDVPMADDAIDGELHWKRGVPTTGVNVVVIGGRGLVDQYLDWSTPAYARLWRLTGDAHYRDVARILLRNTKAMLALPGRQYDLVAPGWQQENFDLSLRRGYGGHRAWLPWVSVHHLWSIVGVEQLAPGMLKELEGG</sequence>
<proteinExistence type="predicted"/>
<dbReference type="InterPro" id="IPR008928">
    <property type="entry name" value="6-hairpin_glycosidase_sf"/>
</dbReference>
<evidence type="ECO:0000313" key="3">
    <source>
        <dbReference type="Proteomes" id="UP000522313"/>
    </source>
</evidence>
<dbReference type="GO" id="GO:0005975">
    <property type="term" value="P:carbohydrate metabolic process"/>
    <property type="evidence" value="ECO:0007669"/>
    <property type="project" value="InterPro"/>
</dbReference>
<keyword evidence="1" id="KW-0732">Signal</keyword>
<dbReference type="SUPFAM" id="SSF48208">
    <property type="entry name" value="Six-hairpin glycosidases"/>
    <property type="match status" value="1"/>
</dbReference>
<evidence type="ECO:0008006" key="4">
    <source>
        <dbReference type="Google" id="ProtNLM"/>
    </source>
</evidence>
<reference evidence="2 3" key="1">
    <citation type="submission" date="2020-08" db="EMBL/GenBank/DDBJ databases">
        <title>The Agave Microbiome: Exploring the role of microbial communities in plant adaptations to desert environments.</title>
        <authorList>
            <person name="Partida-Martinez L.P."/>
        </authorList>
    </citation>
    <scope>NUCLEOTIDE SEQUENCE [LARGE SCALE GENOMIC DNA]</scope>
    <source>
        <strain evidence="2 3">AS3.13</strain>
    </source>
</reference>
<comment type="caution">
    <text evidence="2">The sequence shown here is derived from an EMBL/GenBank/DDBJ whole genome shotgun (WGS) entry which is preliminary data.</text>
</comment>
<gene>
    <name evidence="2" type="ORF">F4693_002655</name>
</gene>
<accession>A0A7X0JDP9</accession>
<dbReference type="EMBL" id="JACHBT010000014">
    <property type="protein sequence ID" value="MBB6505660.1"/>
    <property type="molecule type" value="Genomic_DNA"/>
</dbReference>
<feature type="chain" id="PRO_5030693494" description="Glycosyl hydrolase" evidence="1">
    <location>
        <begin position="24"/>
        <end position="743"/>
    </location>
</feature>
<dbReference type="RefSeq" id="WP_184506563.1">
    <property type="nucleotide sequence ID" value="NZ_JACHBT010000014.1"/>
</dbReference>
<evidence type="ECO:0000313" key="2">
    <source>
        <dbReference type="EMBL" id="MBB6505660.1"/>
    </source>
</evidence>
<feature type="signal peptide" evidence="1">
    <location>
        <begin position="1"/>
        <end position="23"/>
    </location>
</feature>